<dbReference type="GO" id="GO:0005886">
    <property type="term" value="C:plasma membrane"/>
    <property type="evidence" value="ECO:0007669"/>
    <property type="project" value="InterPro"/>
</dbReference>
<dbReference type="InterPro" id="IPR051474">
    <property type="entry name" value="Anti-sigma-K/W_factor"/>
</dbReference>
<sequence length="249" mass="25338">MGSKFSRGNSENFDESDFDGLDAELAQLAEPVAPPPELKDSIMAQLDGLPQVEPVDSASVEQPDADASPEVDNVVSLSGRRKAGGQGSGGLRQGWASVVSIAAAVVLVAGVGVGAVTGWPSLFGGGSESQTVITADGAKKMHEIMAAEDVRSASLNADGARLAVVVSSEMNAGGAMVNGAPTLDKGMGAQVWSIDREGNARSAGVIGQEPHTDVWMPLPSDTMAVKVTVEPMSGASSPQGEVLAQIELT</sequence>
<dbReference type="InterPro" id="IPR018764">
    <property type="entry name" value="RskA_C"/>
</dbReference>
<gene>
    <name evidence="4" type="ORF">CLAC_10720</name>
</gene>
<dbReference type="GO" id="GO:0006417">
    <property type="term" value="P:regulation of translation"/>
    <property type="evidence" value="ECO:0007669"/>
    <property type="project" value="TreeGrafter"/>
</dbReference>
<keyword evidence="2" id="KW-0812">Transmembrane</keyword>
<organism evidence="4 5">
    <name type="scientific">Corynebacterium lactis RW2-5</name>
    <dbReference type="NCBI Taxonomy" id="1408189"/>
    <lineage>
        <taxon>Bacteria</taxon>
        <taxon>Bacillati</taxon>
        <taxon>Actinomycetota</taxon>
        <taxon>Actinomycetes</taxon>
        <taxon>Mycobacteriales</taxon>
        <taxon>Corynebacteriaceae</taxon>
        <taxon>Corynebacterium</taxon>
    </lineage>
</organism>
<protein>
    <recommendedName>
        <fullName evidence="3">Anti-sigma K factor RskA C-terminal domain-containing protein</fullName>
    </recommendedName>
</protein>
<keyword evidence="5" id="KW-1185">Reference proteome</keyword>
<dbReference type="EMBL" id="CP006841">
    <property type="protein sequence ID" value="ALA68065.1"/>
    <property type="molecule type" value="Genomic_DNA"/>
</dbReference>
<dbReference type="KEGG" id="clw:CLAC_10720"/>
<dbReference type="AlphaFoldDB" id="A0A0K2H1Z2"/>
<keyword evidence="2" id="KW-1133">Transmembrane helix</keyword>
<evidence type="ECO:0000313" key="4">
    <source>
        <dbReference type="EMBL" id="ALA68065.1"/>
    </source>
</evidence>
<dbReference type="RefSeq" id="WP_053412873.1">
    <property type="nucleotide sequence ID" value="NZ_CP006841.1"/>
</dbReference>
<proteinExistence type="predicted"/>
<dbReference type="OrthoDB" id="4421416at2"/>
<dbReference type="STRING" id="1408189.CLAC_10720"/>
<evidence type="ECO:0000259" key="3">
    <source>
        <dbReference type="Pfam" id="PF10099"/>
    </source>
</evidence>
<feature type="domain" description="Anti-sigma K factor RskA C-terminal" evidence="3">
    <location>
        <begin position="100"/>
        <end position="241"/>
    </location>
</feature>
<dbReference type="Proteomes" id="UP000058446">
    <property type="component" value="Chromosome"/>
</dbReference>
<evidence type="ECO:0000313" key="5">
    <source>
        <dbReference type="Proteomes" id="UP000058446"/>
    </source>
</evidence>
<feature type="region of interest" description="Disordered" evidence="1">
    <location>
        <begin position="1"/>
        <end position="74"/>
    </location>
</feature>
<dbReference type="Pfam" id="PF10099">
    <property type="entry name" value="RskA_C"/>
    <property type="match status" value="1"/>
</dbReference>
<dbReference type="GO" id="GO:0016989">
    <property type="term" value="F:sigma factor antagonist activity"/>
    <property type="evidence" value="ECO:0007669"/>
    <property type="project" value="TreeGrafter"/>
</dbReference>
<name>A0A0K2H1Z2_9CORY</name>
<dbReference type="PANTHER" id="PTHR37461">
    <property type="entry name" value="ANTI-SIGMA-K FACTOR RSKA"/>
    <property type="match status" value="1"/>
</dbReference>
<dbReference type="PATRIC" id="fig|1408189.4.peg.2157"/>
<accession>A0A0K2H1Z2</accession>
<keyword evidence="2" id="KW-0472">Membrane</keyword>
<feature type="compositionally biased region" description="Polar residues" evidence="1">
    <location>
        <begin position="1"/>
        <end position="11"/>
    </location>
</feature>
<evidence type="ECO:0000256" key="2">
    <source>
        <dbReference type="SAM" id="Phobius"/>
    </source>
</evidence>
<feature type="transmembrane region" description="Helical" evidence="2">
    <location>
        <begin position="95"/>
        <end position="119"/>
    </location>
</feature>
<evidence type="ECO:0000256" key="1">
    <source>
        <dbReference type="SAM" id="MobiDB-lite"/>
    </source>
</evidence>
<feature type="compositionally biased region" description="Acidic residues" evidence="1">
    <location>
        <begin position="12"/>
        <end position="22"/>
    </location>
</feature>
<dbReference type="PANTHER" id="PTHR37461:SF1">
    <property type="entry name" value="ANTI-SIGMA-K FACTOR RSKA"/>
    <property type="match status" value="1"/>
</dbReference>
<reference evidence="4 5" key="1">
    <citation type="submission" date="2013-10" db="EMBL/GenBank/DDBJ databases">
        <title>Complete genome sequence of Corynebacterium lactis DSM 45799(T), isolated from raw cow milk.</title>
        <authorList>
            <person name="Ruckert C."/>
            <person name="Albersmeier A."/>
            <person name="Lipski A."/>
            <person name="Kalinowski J."/>
        </authorList>
    </citation>
    <scope>NUCLEOTIDE SEQUENCE [LARGE SCALE GENOMIC DNA]</scope>
    <source>
        <strain evidence="4 5">RW2-5</strain>
    </source>
</reference>